<organism evidence="4 5">
    <name type="scientific">Baudoinia panamericana (strain UAMH 10762)</name>
    <name type="common">Angels' share fungus</name>
    <name type="synonym">Baudoinia compniacensis (strain UAMH 10762)</name>
    <dbReference type="NCBI Taxonomy" id="717646"/>
    <lineage>
        <taxon>Eukaryota</taxon>
        <taxon>Fungi</taxon>
        <taxon>Dikarya</taxon>
        <taxon>Ascomycota</taxon>
        <taxon>Pezizomycotina</taxon>
        <taxon>Dothideomycetes</taxon>
        <taxon>Dothideomycetidae</taxon>
        <taxon>Mycosphaerellales</taxon>
        <taxon>Teratosphaeriaceae</taxon>
        <taxon>Baudoinia</taxon>
    </lineage>
</organism>
<keyword evidence="5" id="KW-1185">Reference proteome</keyword>
<dbReference type="STRING" id="717646.M2LHY3"/>
<keyword evidence="2" id="KW-0472">Membrane</keyword>
<accession>M2LHY3</accession>
<proteinExistence type="predicted"/>
<dbReference type="Gene3D" id="3.60.10.10">
    <property type="entry name" value="Endonuclease/exonuclease/phosphatase"/>
    <property type="match status" value="1"/>
</dbReference>
<reference evidence="4 5" key="1">
    <citation type="journal article" date="2012" name="PLoS Pathog.">
        <title>Diverse lifestyles and strategies of plant pathogenesis encoded in the genomes of eighteen Dothideomycetes fungi.</title>
        <authorList>
            <person name="Ohm R.A."/>
            <person name="Feau N."/>
            <person name="Henrissat B."/>
            <person name="Schoch C.L."/>
            <person name="Horwitz B.A."/>
            <person name="Barry K.W."/>
            <person name="Condon B.J."/>
            <person name="Copeland A.C."/>
            <person name="Dhillon B."/>
            <person name="Glaser F."/>
            <person name="Hesse C.N."/>
            <person name="Kosti I."/>
            <person name="LaButti K."/>
            <person name="Lindquist E.A."/>
            <person name="Lucas S."/>
            <person name="Salamov A.A."/>
            <person name="Bradshaw R.E."/>
            <person name="Ciuffetti L."/>
            <person name="Hamelin R.C."/>
            <person name="Kema G.H.J."/>
            <person name="Lawrence C."/>
            <person name="Scott J.A."/>
            <person name="Spatafora J.W."/>
            <person name="Turgeon B.G."/>
            <person name="de Wit P.J.G.M."/>
            <person name="Zhong S."/>
            <person name="Goodwin S.B."/>
            <person name="Grigoriev I.V."/>
        </authorList>
    </citation>
    <scope>NUCLEOTIDE SEQUENCE [LARGE SCALE GENOMIC DNA]</scope>
    <source>
        <strain evidence="4 5">UAMH 10762</strain>
    </source>
</reference>
<keyword evidence="2" id="KW-0812">Transmembrane</keyword>
<dbReference type="PANTHER" id="PTHR11200">
    <property type="entry name" value="INOSITOL 5-PHOSPHATASE"/>
    <property type="match status" value="1"/>
</dbReference>
<evidence type="ECO:0000256" key="2">
    <source>
        <dbReference type="SAM" id="Phobius"/>
    </source>
</evidence>
<dbReference type="eggNOG" id="KOG0565">
    <property type="taxonomic scope" value="Eukaryota"/>
</dbReference>
<dbReference type="EMBL" id="KB445559">
    <property type="protein sequence ID" value="EMC93792.1"/>
    <property type="molecule type" value="Genomic_DNA"/>
</dbReference>
<dbReference type="GeneID" id="19116903"/>
<feature type="region of interest" description="Disordered" evidence="1">
    <location>
        <begin position="183"/>
        <end position="215"/>
    </location>
</feature>
<dbReference type="InterPro" id="IPR036691">
    <property type="entry name" value="Endo/exonu/phosph_ase_sf"/>
</dbReference>
<dbReference type="SMART" id="SM00128">
    <property type="entry name" value="IPPc"/>
    <property type="match status" value="1"/>
</dbReference>
<dbReference type="OrthoDB" id="62798at2759"/>
<gene>
    <name evidence="4" type="ORF">BAUCODRAFT_74675</name>
</gene>
<dbReference type="AlphaFoldDB" id="M2LHY3"/>
<name>M2LHY3_BAUPA</name>
<protein>
    <recommendedName>
        <fullName evidence="3">Inositol polyphosphate-related phosphatase domain-containing protein</fullName>
    </recommendedName>
</protein>
<feature type="transmembrane region" description="Helical" evidence="2">
    <location>
        <begin position="401"/>
        <end position="420"/>
    </location>
</feature>
<sequence length="422" mass="47281">MAHLNAYVVTFNCARQAIDVPYFAASLFKDITTELPPDLIVLCLQEVAPISYSFLGGSLLVPYLARFAVAVKDATAHKYGADSEYVEVAARNLGMTAIMVFARRQTKERIHWTQYAGTGVGLWRMGNKGAVGARFALRSADGGEDCLLTVIAAHLAPMEERWRRRNEDWRSICESLVFEDPLHSPVRSSKSDDDAQPLLSDVDDPIGQKKDGDAGTLFRPDTHVFFAGDLNYRTADTSPPTSTQSTPWPKPVEDTEDEHHYSHLLQHDQLGRERKAGRTLHNLTEAAPIKFPPTYKYSNAAQRKEWHWAQHRMPSWCDRILVLEALPPDVHSYVALPVQPTSDHRPVALYCTIPDEQVDSRVEPPFSIRQDWRDRRATARRLEIIVGLGAYLTMTWEGRTLLAGTIAGIVGGWLVLRALLGT</sequence>
<dbReference type="InterPro" id="IPR000300">
    <property type="entry name" value="IPPc"/>
</dbReference>
<keyword evidence="2" id="KW-1133">Transmembrane helix</keyword>
<feature type="domain" description="Inositol polyphosphate-related phosphatase" evidence="3">
    <location>
        <begin position="2"/>
        <end position="359"/>
    </location>
</feature>
<dbReference type="RefSeq" id="XP_007678772.1">
    <property type="nucleotide sequence ID" value="XM_007680582.1"/>
</dbReference>
<dbReference type="GO" id="GO:0004439">
    <property type="term" value="F:phosphatidylinositol-4,5-bisphosphate 5-phosphatase activity"/>
    <property type="evidence" value="ECO:0007669"/>
    <property type="project" value="TreeGrafter"/>
</dbReference>
<evidence type="ECO:0000313" key="4">
    <source>
        <dbReference type="EMBL" id="EMC93792.1"/>
    </source>
</evidence>
<evidence type="ECO:0000256" key="1">
    <source>
        <dbReference type="SAM" id="MobiDB-lite"/>
    </source>
</evidence>
<dbReference type="OMA" id="HRYPGWT"/>
<dbReference type="PANTHER" id="PTHR11200:SF286">
    <property type="entry name" value="5-PHOSPHATASE, PUTATIVE (AFU_ORTHOLOGUE AFUA_5G07600)-RELATED"/>
    <property type="match status" value="1"/>
</dbReference>
<dbReference type="GO" id="GO:0046856">
    <property type="term" value="P:phosphatidylinositol dephosphorylation"/>
    <property type="evidence" value="ECO:0007669"/>
    <property type="project" value="InterPro"/>
</dbReference>
<evidence type="ECO:0000259" key="3">
    <source>
        <dbReference type="SMART" id="SM00128"/>
    </source>
</evidence>
<dbReference type="Pfam" id="PF22669">
    <property type="entry name" value="Exo_endo_phos2"/>
    <property type="match status" value="1"/>
</dbReference>
<dbReference type="SUPFAM" id="SSF56219">
    <property type="entry name" value="DNase I-like"/>
    <property type="match status" value="1"/>
</dbReference>
<dbReference type="InterPro" id="IPR046985">
    <property type="entry name" value="IP5"/>
</dbReference>
<dbReference type="KEGG" id="bcom:BAUCODRAFT_74675"/>
<feature type="region of interest" description="Disordered" evidence="1">
    <location>
        <begin position="233"/>
        <end position="255"/>
    </location>
</feature>
<dbReference type="HOGENOM" id="CLU_025224_1_1_1"/>
<feature type="compositionally biased region" description="Low complexity" evidence="1">
    <location>
        <begin position="234"/>
        <end position="247"/>
    </location>
</feature>
<dbReference type="Proteomes" id="UP000011761">
    <property type="component" value="Unassembled WGS sequence"/>
</dbReference>
<evidence type="ECO:0000313" key="5">
    <source>
        <dbReference type="Proteomes" id="UP000011761"/>
    </source>
</evidence>